<evidence type="ECO:0000313" key="1">
    <source>
        <dbReference type="EMBL" id="KKN03247.1"/>
    </source>
</evidence>
<name>A0A0F9MV25_9ZZZZ</name>
<dbReference type="EMBL" id="LAZR01005055">
    <property type="protein sequence ID" value="KKN03247.1"/>
    <property type="molecule type" value="Genomic_DNA"/>
</dbReference>
<accession>A0A0F9MV25</accession>
<protein>
    <submittedName>
        <fullName evidence="1">Uncharacterized protein</fullName>
    </submittedName>
</protein>
<gene>
    <name evidence="1" type="ORF">LCGC14_1109590</name>
</gene>
<reference evidence="1" key="1">
    <citation type="journal article" date="2015" name="Nature">
        <title>Complex archaea that bridge the gap between prokaryotes and eukaryotes.</title>
        <authorList>
            <person name="Spang A."/>
            <person name="Saw J.H."/>
            <person name="Jorgensen S.L."/>
            <person name="Zaremba-Niedzwiedzka K."/>
            <person name="Martijn J."/>
            <person name="Lind A.E."/>
            <person name="van Eijk R."/>
            <person name="Schleper C."/>
            <person name="Guy L."/>
            <person name="Ettema T.J."/>
        </authorList>
    </citation>
    <scope>NUCLEOTIDE SEQUENCE</scope>
</reference>
<sequence>MVKVLIIESGAGWGTRVDHEREFETQDEAMQFCRDYNNKHNPPGPTPDWYMYARLENQDEYGMLR</sequence>
<proteinExistence type="predicted"/>
<comment type="caution">
    <text evidence="1">The sequence shown here is derived from an EMBL/GenBank/DDBJ whole genome shotgun (WGS) entry which is preliminary data.</text>
</comment>
<dbReference type="AlphaFoldDB" id="A0A0F9MV25"/>
<organism evidence="1">
    <name type="scientific">marine sediment metagenome</name>
    <dbReference type="NCBI Taxonomy" id="412755"/>
    <lineage>
        <taxon>unclassified sequences</taxon>
        <taxon>metagenomes</taxon>
        <taxon>ecological metagenomes</taxon>
    </lineage>
</organism>